<evidence type="ECO:0000256" key="2">
    <source>
        <dbReference type="ARBA" id="ARBA00022603"/>
    </source>
</evidence>
<dbReference type="EC" id="2.1.1.72" evidence="1"/>
<comment type="catalytic activity">
    <reaction evidence="6">
        <text>a 2'-deoxyadenosine in DNA + S-adenosyl-L-methionine = an N(6)-methyl-2'-deoxyadenosine in DNA + S-adenosyl-L-homocysteine + H(+)</text>
        <dbReference type="Rhea" id="RHEA:15197"/>
        <dbReference type="Rhea" id="RHEA-COMP:12418"/>
        <dbReference type="Rhea" id="RHEA-COMP:12419"/>
        <dbReference type="ChEBI" id="CHEBI:15378"/>
        <dbReference type="ChEBI" id="CHEBI:57856"/>
        <dbReference type="ChEBI" id="CHEBI:59789"/>
        <dbReference type="ChEBI" id="CHEBI:90615"/>
        <dbReference type="ChEBI" id="CHEBI:90616"/>
        <dbReference type="EC" id="2.1.1.72"/>
    </reaction>
</comment>
<dbReference type="SUPFAM" id="SSF53335">
    <property type="entry name" value="S-adenosyl-L-methionine-dependent methyltransferases"/>
    <property type="match status" value="1"/>
</dbReference>
<organism evidence="8 9">
    <name type="scientific">Kocuria tytonicola</name>
    <dbReference type="NCBI Taxonomy" id="2055946"/>
    <lineage>
        <taxon>Bacteria</taxon>
        <taxon>Bacillati</taxon>
        <taxon>Actinomycetota</taxon>
        <taxon>Actinomycetes</taxon>
        <taxon>Micrococcales</taxon>
        <taxon>Micrococcaceae</taxon>
        <taxon>Kocuria</taxon>
    </lineage>
</organism>
<name>A0A3L9KWT9_9MICC</name>
<gene>
    <name evidence="8" type="ORF">EAE32_11495</name>
</gene>
<evidence type="ECO:0000256" key="4">
    <source>
        <dbReference type="ARBA" id="ARBA00022691"/>
    </source>
</evidence>
<dbReference type="RefSeq" id="WP_121865263.1">
    <property type="nucleotide sequence ID" value="NZ_RDEX01000004.1"/>
</dbReference>
<dbReference type="Gene3D" id="3.40.50.150">
    <property type="entry name" value="Vaccinia Virus protein VP39"/>
    <property type="match status" value="1"/>
</dbReference>
<dbReference type="GO" id="GO:0032259">
    <property type="term" value="P:methylation"/>
    <property type="evidence" value="ECO:0007669"/>
    <property type="project" value="UniProtKB-KW"/>
</dbReference>
<dbReference type="Pfam" id="PF02384">
    <property type="entry name" value="N6_Mtase"/>
    <property type="match status" value="1"/>
</dbReference>
<dbReference type="InterPro" id="IPR003356">
    <property type="entry name" value="DNA_methylase_A-5"/>
</dbReference>
<accession>A0A3L9KWT9</accession>
<keyword evidence="3 8" id="KW-0808">Transferase</keyword>
<keyword evidence="2 8" id="KW-0489">Methyltransferase</keyword>
<dbReference type="InterPro" id="IPR029063">
    <property type="entry name" value="SAM-dependent_MTases_sf"/>
</dbReference>
<dbReference type="GO" id="GO:0009007">
    <property type="term" value="F:site-specific DNA-methyltransferase (adenine-specific) activity"/>
    <property type="evidence" value="ECO:0007669"/>
    <property type="project" value="UniProtKB-EC"/>
</dbReference>
<evidence type="ECO:0000259" key="7">
    <source>
        <dbReference type="Pfam" id="PF02384"/>
    </source>
</evidence>
<dbReference type="GO" id="GO:0009307">
    <property type="term" value="P:DNA restriction-modification system"/>
    <property type="evidence" value="ECO:0007669"/>
    <property type="project" value="UniProtKB-KW"/>
</dbReference>
<evidence type="ECO:0000256" key="3">
    <source>
        <dbReference type="ARBA" id="ARBA00022679"/>
    </source>
</evidence>
<keyword evidence="9" id="KW-1185">Reference proteome</keyword>
<sequence>MGNEKSTDQFVRDMLREIKVPRPWEQDGGPQWKRSALRASSKSASMAGEGKPEFVFECNGHVIVIEDKRDVSKTRLIVDDVITTEYPARAEYALNGAVHYAQCMMANGIPQEKGIFAVGVGGGETHFEIAVAHVTSTLIRQLDDLDNLGIFAEDQIDEYYDVQVCGQRPRAEAQLDDVRAAAKKLHEGMRNYGSVENNRKAPLVSAILLALRYEYFDIGDLKGLTPGNNAKVWDGRIIYDAAEEYMRSESLMPNQKIGTLLDQFAFIRNSVALNRVHDDLGVSPLRWMTRILENHVAHVVSDPSLTAFDVLGNFYHEFISYGGGDGSGLGIVLTPDHITTLMAELIDISASDYVLDPTAGTASFLIAAMQRMFADAGDDEQLKETIRSERLHGIELQDKLFAIGTTNMILRGDGKANFRRDNIFDAPMAEMRGDRVKNDRIVHGHGFTKVLLNPPYSQSKSENTRGLSELAFIEKALEYLNPGGRLAAIVPQSAMVGKTTADKARKRKILRGHTLETVISMNAATFTNSGHTPNTVIAIITAGRPHPADAKVKFINFAKDGYKALPHRGLVADGTADSRRKHLFEVLRGDAQDDTRFIVRSTITPEDEWQHSYFYFNDQPPTEAEFMSTVADYITWQTDMQTHGHGDLIQPTTDGDDA</sequence>
<dbReference type="GO" id="GO:0003677">
    <property type="term" value="F:DNA binding"/>
    <property type="evidence" value="ECO:0007669"/>
    <property type="project" value="InterPro"/>
</dbReference>
<protein>
    <recommendedName>
        <fullName evidence="1">site-specific DNA-methyltransferase (adenine-specific)</fullName>
        <ecNumber evidence="1">2.1.1.72</ecNumber>
    </recommendedName>
</protein>
<proteinExistence type="predicted"/>
<reference evidence="8 9" key="1">
    <citation type="submission" date="2018-10" db="EMBL/GenBank/DDBJ databases">
        <title>Kocuria tytonicola, new bacteria from the preen glands of American barn owls (Tyto furcata).</title>
        <authorList>
            <person name="Braun M.S."/>
            <person name="Wang E."/>
            <person name="Zimmermann S."/>
            <person name="Boutin S."/>
            <person name="Wagner H."/>
            <person name="Wink M."/>
        </authorList>
    </citation>
    <scope>NUCLEOTIDE SEQUENCE [LARGE SCALE GENOMIC DNA]</scope>
    <source>
        <strain evidence="8 9">473</strain>
    </source>
</reference>
<keyword evidence="4" id="KW-0949">S-adenosyl-L-methionine</keyword>
<dbReference type="PANTHER" id="PTHR42933">
    <property type="entry name" value="SLR6095 PROTEIN"/>
    <property type="match status" value="1"/>
</dbReference>
<evidence type="ECO:0000256" key="5">
    <source>
        <dbReference type="ARBA" id="ARBA00022747"/>
    </source>
</evidence>
<dbReference type="GO" id="GO:0008170">
    <property type="term" value="F:N-methyltransferase activity"/>
    <property type="evidence" value="ECO:0007669"/>
    <property type="project" value="InterPro"/>
</dbReference>
<dbReference type="InterPro" id="IPR051537">
    <property type="entry name" value="DNA_Adenine_Mtase"/>
</dbReference>
<dbReference type="EMBL" id="RDEX01000004">
    <property type="protein sequence ID" value="RLY91193.1"/>
    <property type="molecule type" value="Genomic_DNA"/>
</dbReference>
<keyword evidence="5" id="KW-0680">Restriction system</keyword>
<evidence type="ECO:0000313" key="8">
    <source>
        <dbReference type="EMBL" id="RLY91193.1"/>
    </source>
</evidence>
<dbReference type="Proteomes" id="UP000277871">
    <property type="component" value="Unassembled WGS sequence"/>
</dbReference>
<dbReference type="AlphaFoldDB" id="A0A3L9KWT9"/>
<evidence type="ECO:0000256" key="1">
    <source>
        <dbReference type="ARBA" id="ARBA00011900"/>
    </source>
</evidence>
<dbReference type="PRINTS" id="PR00507">
    <property type="entry name" value="N12N6MTFRASE"/>
</dbReference>
<evidence type="ECO:0000313" key="9">
    <source>
        <dbReference type="Proteomes" id="UP000277871"/>
    </source>
</evidence>
<evidence type="ECO:0000256" key="6">
    <source>
        <dbReference type="ARBA" id="ARBA00047942"/>
    </source>
</evidence>
<dbReference type="PANTHER" id="PTHR42933:SF1">
    <property type="entry name" value="SITE-SPECIFIC DNA-METHYLTRANSFERASE (ADENINE-SPECIFIC)"/>
    <property type="match status" value="1"/>
</dbReference>
<feature type="domain" description="DNA methylase adenine-specific" evidence="7">
    <location>
        <begin position="309"/>
        <end position="563"/>
    </location>
</feature>
<comment type="caution">
    <text evidence="8">The sequence shown here is derived from an EMBL/GenBank/DDBJ whole genome shotgun (WGS) entry which is preliminary data.</text>
</comment>